<protein>
    <recommendedName>
        <fullName evidence="4">Ribbon-helix-helix CopG family protein</fullName>
    </recommendedName>
</protein>
<evidence type="ECO:0000313" key="2">
    <source>
        <dbReference type="EMBL" id="MFC5950224.1"/>
    </source>
</evidence>
<feature type="compositionally biased region" description="Polar residues" evidence="1">
    <location>
        <begin position="76"/>
        <end position="93"/>
    </location>
</feature>
<name>A0ABW1IDB4_9PSEU</name>
<sequence>MLDPDELQDVARTFGVDESQVLRDRLISHLLAAISAEATDEVVFIGGNGPGPSPSPTGAFPRTSTSSPPAVVATSPGDSRQRFPTRSVANFPD</sequence>
<dbReference type="EMBL" id="JBHSQK010000044">
    <property type="protein sequence ID" value="MFC5950224.1"/>
    <property type="molecule type" value="Genomic_DNA"/>
</dbReference>
<dbReference type="Proteomes" id="UP001596119">
    <property type="component" value="Unassembled WGS sequence"/>
</dbReference>
<evidence type="ECO:0000256" key="1">
    <source>
        <dbReference type="SAM" id="MobiDB-lite"/>
    </source>
</evidence>
<comment type="caution">
    <text evidence="2">The sequence shown here is derived from an EMBL/GenBank/DDBJ whole genome shotgun (WGS) entry which is preliminary data.</text>
</comment>
<reference evidence="3" key="1">
    <citation type="journal article" date="2019" name="Int. J. Syst. Evol. Microbiol.">
        <title>The Global Catalogue of Microorganisms (GCM) 10K type strain sequencing project: providing services to taxonomists for standard genome sequencing and annotation.</title>
        <authorList>
            <consortium name="The Broad Institute Genomics Platform"/>
            <consortium name="The Broad Institute Genome Sequencing Center for Infectious Disease"/>
            <person name="Wu L."/>
            <person name="Ma J."/>
        </authorList>
    </citation>
    <scope>NUCLEOTIDE SEQUENCE [LARGE SCALE GENOMIC DNA]</scope>
    <source>
        <strain evidence="3">CGMCC 4.7397</strain>
    </source>
</reference>
<proteinExistence type="predicted"/>
<evidence type="ECO:0000313" key="3">
    <source>
        <dbReference type="Proteomes" id="UP001596119"/>
    </source>
</evidence>
<evidence type="ECO:0008006" key="4">
    <source>
        <dbReference type="Google" id="ProtNLM"/>
    </source>
</evidence>
<dbReference type="RefSeq" id="WP_379567354.1">
    <property type="nucleotide sequence ID" value="NZ_JBHSQK010000044.1"/>
</dbReference>
<feature type="region of interest" description="Disordered" evidence="1">
    <location>
        <begin position="45"/>
        <end position="93"/>
    </location>
</feature>
<gene>
    <name evidence="2" type="ORF">ACFQH9_18300</name>
</gene>
<keyword evidence="3" id="KW-1185">Reference proteome</keyword>
<organism evidence="2 3">
    <name type="scientific">Pseudonocardia lutea</name>
    <dbReference type="NCBI Taxonomy" id="2172015"/>
    <lineage>
        <taxon>Bacteria</taxon>
        <taxon>Bacillati</taxon>
        <taxon>Actinomycetota</taxon>
        <taxon>Actinomycetes</taxon>
        <taxon>Pseudonocardiales</taxon>
        <taxon>Pseudonocardiaceae</taxon>
        <taxon>Pseudonocardia</taxon>
    </lineage>
</organism>
<accession>A0ABW1IDB4</accession>